<name>A0A7H1M9X1_9NEIS</name>
<dbReference type="Proteomes" id="UP000516412">
    <property type="component" value="Chromosome"/>
</dbReference>
<feature type="chain" id="PRO_5028906805" evidence="1">
    <location>
        <begin position="20"/>
        <end position="74"/>
    </location>
</feature>
<evidence type="ECO:0000313" key="2">
    <source>
        <dbReference type="EMBL" id="QNT58436.1"/>
    </source>
</evidence>
<dbReference type="EMBL" id="CP060414">
    <property type="protein sequence ID" value="QNT58436.1"/>
    <property type="molecule type" value="Genomic_DNA"/>
</dbReference>
<reference evidence="2" key="1">
    <citation type="submission" date="2024-06" db="EMBL/GenBank/DDBJ databases">
        <title>Complete Genome Sequence of mouse commensal type strain Neisseria musculi.</title>
        <authorList>
            <person name="Thapa E."/>
            <person name="Aluvathingal J."/>
            <person name="Nadendla S."/>
            <person name="Mehta A."/>
            <person name="Tettelin H."/>
            <person name="Weyand N.J."/>
        </authorList>
    </citation>
    <scope>NUCLEOTIDE SEQUENCE</scope>
    <source>
        <strain evidence="2">NW831</strain>
    </source>
</reference>
<evidence type="ECO:0000313" key="3">
    <source>
        <dbReference type="Proteomes" id="UP000516412"/>
    </source>
</evidence>
<organism evidence="2 3">
    <name type="scientific">Neisseria musculi</name>
    <dbReference type="NCBI Taxonomy" id="1815583"/>
    <lineage>
        <taxon>Bacteria</taxon>
        <taxon>Pseudomonadati</taxon>
        <taxon>Pseudomonadota</taxon>
        <taxon>Betaproteobacteria</taxon>
        <taxon>Neisseriales</taxon>
        <taxon>Neisseriaceae</taxon>
        <taxon>Neisseria</taxon>
    </lineage>
</organism>
<keyword evidence="1" id="KW-0732">Signal</keyword>
<feature type="signal peptide" evidence="1">
    <location>
        <begin position="1"/>
        <end position="19"/>
    </location>
</feature>
<evidence type="ECO:0000256" key="1">
    <source>
        <dbReference type="SAM" id="SignalP"/>
    </source>
</evidence>
<proteinExistence type="predicted"/>
<keyword evidence="3" id="KW-1185">Reference proteome</keyword>
<sequence length="74" mass="7826">MNIRKFFLLAAATPLCAFADLPLSIENITTDKGKLKLDASIGYINSESSLPELSAPVFIQTSAASFIPIPTGLA</sequence>
<accession>A0A7H1M9X1</accession>
<gene>
    <name evidence="2" type="ORF">H7A79_2309</name>
</gene>
<dbReference type="KEGG" id="nmus:H7A79_2309"/>
<protein>
    <submittedName>
        <fullName evidence="2">Uncharacterized protein</fullName>
    </submittedName>
</protein>
<dbReference type="AlphaFoldDB" id="A0A7H1M9X1"/>